<dbReference type="PROSITE" id="PS00108">
    <property type="entry name" value="PROTEIN_KINASE_ST"/>
    <property type="match status" value="1"/>
</dbReference>
<accession>A0A0E0EVI4</accession>
<evidence type="ECO:0000256" key="8">
    <source>
        <dbReference type="ARBA" id="ARBA00048679"/>
    </source>
</evidence>
<dbReference type="PROSITE" id="PS50011">
    <property type="entry name" value="PROTEIN_KINASE_DOM"/>
    <property type="match status" value="1"/>
</dbReference>
<organism evidence="13">
    <name type="scientific">Oryza meridionalis</name>
    <dbReference type="NCBI Taxonomy" id="40149"/>
    <lineage>
        <taxon>Eukaryota</taxon>
        <taxon>Viridiplantae</taxon>
        <taxon>Streptophyta</taxon>
        <taxon>Embryophyta</taxon>
        <taxon>Tracheophyta</taxon>
        <taxon>Spermatophyta</taxon>
        <taxon>Magnoliopsida</taxon>
        <taxon>Liliopsida</taxon>
        <taxon>Poales</taxon>
        <taxon>Poaceae</taxon>
        <taxon>BOP clade</taxon>
        <taxon>Oryzoideae</taxon>
        <taxon>Oryzeae</taxon>
        <taxon>Oryzinae</taxon>
        <taxon>Oryza</taxon>
    </lineage>
</organism>
<dbReference type="GO" id="GO:0005524">
    <property type="term" value="F:ATP binding"/>
    <property type="evidence" value="ECO:0007669"/>
    <property type="project" value="UniProtKB-UniRule"/>
</dbReference>
<evidence type="ECO:0000256" key="4">
    <source>
        <dbReference type="ARBA" id="ARBA00022741"/>
    </source>
</evidence>
<feature type="domain" description="Protein kinase" evidence="12">
    <location>
        <begin position="71"/>
        <end position="349"/>
    </location>
</feature>
<keyword evidence="2 10" id="KW-0723">Serine/threonine-protein kinase</keyword>
<dbReference type="SUPFAM" id="SSF56112">
    <property type="entry name" value="Protein kinase-like (PK-like)"/>
    <property type="match status" value="1"/>
</dbReference>
<dbReference type="PANTHER" id="PTHR27007">
    <property type="match status" value="1"/>
</dbReference>
<evidence type="ECO:0000256" key="1">
    <source>
        <dbReference type="ARBA" id="ARBA00012513"/>
    </source>
</evidence>
<protein>
    <recommendedName>
        <fullName evidence="1">non-specific serine/threonine protein kinase</fullName>
        <ecNumber evidence="1">2.7.11.1</ecNumber>
    </recommendedName>
</protein>
<dbReference type="HOGENOM" id="CLU_000288_21_4_1"/>
<dbReference type="Proteomes" id="UP000008021">
    <property type="component" value="Chromosome 10"/>
</dbReference>
<dbReference type="Gene3D" id="1.10.510.10">
    <property type="entry name" value="Transferase(Phosphotransferase) domain 1"/>
    <property type="match status" value="1"/>
</dbReference>
<dbReference type="InterPro" id="IPR017441">
    <property type="entry name" value="Protein_kinase_ATP_BS"/>
</dbReference>
<dbReference type="eggNOG" id="ENOG502QTX3">
    <property type="taxonomic scope" value="Eukaryota"/>
</dbReference>
<keyword evidence="11" id="KW-0472">Membrane</keyword>
<evidence type="ECO:0000256" key="11">
    <source>
        <dbReference type="SAM" id="Phobius"/>
    </source>
</evidence>
<dbReference type="EC" id="2.7.11.1" evidence="1"/>
<evidence type="ECO:0000313" key="14">
    <source>
        <dbReference type="Proteomes" id="UP000008021"/>
    </source>
</evidence>
<evidence type="ECO:0000256" key="7">
    <source>
        <dbReference type="ARBA" id="ARBA00047899"/>
    </source>
</evidence>
<sequence>MHWMVHTCLTRDILAGYVALFIVGVLALVVVVVWIIVSCFMWTRRSNDDLDLKEIGGPRQFIYRDLNVATNKFSNVIGRGAFGVVCRGFLGGHEVAVKTLINGRKDFIAELSSIGGVKHKNLVRLIGWCRQNSFNIVDFIFWWRHDKKNKLFLVYELVSNGNLAKRLHEGVLEWTTRFIIIKDIASALLYLHEECHPYILHRDIKPDNILLDNNFNAKLADFGLSRIADPDSNIVKTTAHGTKGYIDPLCMRDATVEFDRSSDMYSFGMVLLVVACTQGTSREQVWQLYQDKSLLQAADDNLRGQYDETQMERVLILGLCCSRLDDATKRPTIRQALAFLEHGGPMPGLESLINPRSNL</sequence>
<dbReference type="AlphaFoldDB" id="A0A0E0EVI4"/>
<keyword evidence="11" id="KW-0812">Transmembrane</keyword>
<dbReference type="FunFam" id="1.10.510.10:FF:001023">
    <property type="entry name" value="Os07g0541700 protein"/>
    <property type="match status" value="1"/>
</dbReference>
<evidence type="ECO:0000256" key="3">
    <source>
        <dbReference type="ARBA" id="ARBA00022679"/>
    </source>
</evidence>
<keyword evidence="3" id="KW-0808">Transferase</keyword>
<dbReference type="STRING" id="40149.A0A0E0EVI4"/>
<name>A0A0E0EVI4_9ORYZ</name>
<comment type="catalytic activity">
    <reaction evidence="8">
        <text>L-seryl-[protein] + ATP = O-phospho-L-seryl-[protein] + ADP + H(+)</text>
        <dbReference type="Rhea" id="RHEA:17989"/>
        <dbReference type="Rhea" id="RHEA-COMP:9863"/>
        <dbReference type="Rhea" id="RHEA-COMP:11604"/>
        <dbReference type="ChEBI" id="CHEBI:15378"/>
        <dbReference type="ChEBI" id="CHEBI:29999"/>
        <dbReference type="ChEBI" id="CHEBI:30616"/>
        <dbReference type="ChEBI" id="CHEBI:83421"/>
        <dbReference type="ChEBI" id="CHEBI:456216"/>
        <dbReference type="EC" id="2.7.11.1"/>
    </reaction>
</comment>
<dbReference type="InterPro" id="IPR000719">
    <property type="entry name" value="Prot_kinase_dom"/>
</dbReference>
<dbReference type="Gramene" id="OMERI10G01190.1">
    <property type="protein sequence ID" value="OMERI10G01190.1"/>
    <property type="gene ID" value="OMERI10G01190"/>
</dbReference>
<keyword evidence="5" id="KW-0418">Kinase</keyword>
<evidence type="ECO:0000256" key="6">
    <source>
        <dbReference type="ARBA" id="ARBA00022840"/>
    </source>
</evidence>
<dbReference type="InterPro" id="IPR011009">
    <property type="entry name" value="Kinase-like_dom_sf"/>
</dbReference>
<dbReference type="SMART" id="SM00220">
    <property type="entry name" value="S_TKc"/>
    <property type="match status" value="1"/>
</dbReference>
<dbReference type="Gene3D" id="3.30.200.20">
    <property type="entry name" value="Phosphorylase Kinase, domain 1"/>
    <property type="match status" value="1"/>
</dbReference>
<evidence type="ECO:0000256" key="2">
    <source>
        <dbReference type="ARBA" id="ARBA00022527"/>
    </source>
</evidence>
<evidence type="ECO:0000256" key="5">
    <source>
        <dbReference type="ARBA" id="ARBA00022777"/>
    </source>
</evidence>
<dbReference type="Pfam" id="PF00069">
    <property type="entry name" value="Pkinase"/>
    <property type="match status" value="1"/>
</dbReference>
<evidence type="ECO:0000259" key="12">
    <source>
        <dbReference type="PROSITE" id="PS50011"/>
    </source>
</evidence>
<dbReference type="FunFam" id="1.10.510.10:FF:002493">
    <property type="match status" value="1"/>
</dbReference>
<keyword evidence="11" id="KW-1133">Transmembrane helix</keyword>
<feature type="transmembrane region" description="Helical" evidence="11">
    <location>
        <begin position="14"/>
        <end position="37"/>
    </location>
</feature>
<comment type="similarity">
    <text evidence="10">Belongs to the protein kinase superfamily.</text>
</comment>
<dbReference type="InterPro" id="IPR050528">
    <property type="entry name" value="L-type_Lectin-RKs"/>
</dbReference>
<keyword evidence="4 9" id="KW-0547">Nucleotide-binding</keyword>
<dbReference type="InterPro" id="IPR008271">
    <property type="entry name" value="Ser/Thr_kinase_AS"/>
</dbReference>
<evidence type="ECO:0000256" key="9">
    <source>
        <dbReference type="PROSITE-ProRule" id="PRU10141"/>
    </source>
</evidence>
<reference evidence="13" key="2">
    <citation type="submission" date="2018-05" db="EMBL/GenBank/DDBJ databases">
        <title>OmerRS3 (Oryza meridionalis Reference Sequence Version 3).</title>
        <authorList>
            <person name="Zhang J."/>
            <person name="Kudrna D."/>
            <person name="Lee S."/>
            <person name="Talag J."/>
            <person name="Welchert J."/>
            <person name="Wing R.A."/>
        </authorList>
    </citation>
    <scope>NUCLEOTIDE SEQUENCE [LARGE SCALE GENOMIC DNA]</scope>
    <source>
        <strain evidence="13">cv. OR44</strain>
    </source>
</reference>
<dbReference type="EnsemblPlants" id="OMERI10G01190.1">
    <property type="protein sequence ID" value="OMERI10G01190.1"/>
    <property type="gene ID" value="OMERI10G01190"/>
</dbReference>
<evidence type="ECO:0000313" key="13">
    <source>
        <dbReference type="EnsemblPlants" id="OMERI10G01190.1"/>
    </source>
</evidence>
<keyword evidence="6 9" id="KW-0067">ATP-binding</keyword>
<dbReference type="GO" id="GO:0004674">
    <property type="term" value="F:protein serine/threonine kinase activity"/>
    <property type="evidence" value="ECO:0007669"/>
    <property type="project" value="UniProtKB-KW"/>
</dbReference>
<feature type="binding site" evidence="9">
    <location>
        <position position="98"/>
    </location>
    <ligand>
        <name>ATP</name>
        <dbReference type="ChEBI" id="CHEBI:30616"/>
    </ligand>
</feature>
<comment type="catalytic activity">
    <reaction evidence="7">
        <text>L-threonyl-[protein] + ATP = O-phospho-L-threonyl-[protein] + ADP + H(+)</text>
        <dbReference type="Rhea" id="RHEA:46608"/>
        <dbReference type="Rhea" id="RHEA-COMP:11060"/>
        <dbReference type="Rhea" id="RHEA-COMP:11605"/>
        <dbReference type="ChEBI" id="CHEBI:15378"/>
        <dbReference type="ChEBI" id="CHEBI:30013"/>
        <dbReference type="ChEBI" id="CHEBI:30616"/>
        <dbReference type="ChEBI" id="CHEBI:61977"/>
        <dbReference type="ChEBI" id="CHEBI:456216"/>
        <dbReference type="EC" id="2.7.11.1"/>
    </reaction>
</comment>
<proteinExistence type="inferred from homology"/>
<reference evidence="13" key="1">
    <citation type="submission" date="2015-04" db="UniProtKB">
        <authorList>
            <consortium name="EnsemblPlants"/>
        </authorList>
    </citation>
    <scope>IDENTIFICATION</scope>
</reference>
<dbReference type="PROSITE" id="PS00107">
    <property type="entry name" value="PROTEIN_KINASE_ATP"/>
    <property type="match status" value="1"/>
</dbReference>
<keyword evidence="14" id="KW-1185">Reference proteome</keyword>
<evidence type="ECO:0000256" key="10">
    <source>
        <dbReference type="RuleBase" id="RU000304"/>
    </source>
</evidence>